<dbReference type="SUPFAM" id="SSF52980">
    <property type="entry name" value="Restriction endonuclease-like"/>
    <property type="match status" value="1"/>
</dbReference>
<dbReference type="InterPro" id="IPR007569">
    <property type="entry name" value="DUF559"/>
</dbReference>
<dbReference type="InterPro" id="IPR011335">
    <property type="entry name" value="Restrct_endonuc-II-like"/>
</dbReference>
<feature type="domain" description="DUF559" evidence="2">
    <location>
        <begin position="269"/>
        <end position="336"/>
    </location>
</feature>
<evidence type="ECO:0000313" key="4">
    <source>
        <dbReference type="Proteomes" id="UP000467252"/>
    </source>
</evidence>
<dbReference type="EMBL" id="AP022599">
    <property type="protein sequence ID" value="BBY83040.1"/>
    <property type="molecule type" value="Genomic_DNA"/>
</dbReference>
<dbReference type="Proteomes" id="UP000467252">
    <property type="component" value="Chromosome"/>
</dbReference>
<dbReference type="Gene3D" id="3.40.960.10">
    <property type="entry name" value="VSR Endonuclease"/>
    <property type="match status" value="1"/>
</dbReference>
<feature type="region of interest" description="Disordered" evidence="1">
    <location>
        <begin position="1"/>
        <end position="22"/>
    </location>
</feature>
<dbReference type="AlphaFoldDB" id="A0A7I7UPU2"/>
<evidence type="ECO:0000256" key="1">
    <source>
        <dbReference type="SAM" id="MobiDB-lite"/>
    </source>
</evidence>
<gene>
    <name evidence="3" type="ORF">MPUL_41980</name>
</gene>
<proteinExistence type="predicted"/>
<evidence type="ECO:0000259" key="2">
    <source>
        <dbReference type="Pfam" id="PF04480"/>
    </source>
</evidence>
<organism evidence="3 4">
    <name type="scientific">Mycolicibacterium pulveris</name>
    <name type="common">Mycobacterium pulveris</name>
    <dbReference type="NCBI Taxonomy" id="36813"/>
    <lineage>
        <taxon>Bacteria</taxon>
        <taxon>Bacillati</taxon>
        <taxon>Actinomycetota</taxon>
        <taxon>Actinomycetes</taxon>
        <taxon>Mycobacteriales</taxon>
        <taxon>Mycobacteriaceae</taxon>
        <taxon>Mycolicibacterium</taxon>
    </lineage>
</organism>
<protein>
    <recommendedName>
        <fullName evidence="2">DUF559 domain-containing protein</fullName>
    </recommendedName>
</protein>
<dbReference type="Pfam" id="PF04480">
    <property type="entry name" value="DUF559"/>
    <property type="match status" value="1"/>
</dbReference>
<evidence type="ECO:0000313" key="3">
    <source>
        <dbReference type="EMBL" id="BBY83040.1"/>
    </source>
</evidence>
<name>A0A7I7UPU2_MYCPV</name>
<reference evidence="3 4" key="1">
    <citation type="journal article" date="2019" name="Emerg. Microbes Infect.">
        <title>Comprehensive subspecies identification of 175 nontuberculous mycobacteria species based on 7547 genomic profiles.</title>
        <authorList>
            <person name="Matsumoto Y."/>
            <person name="Kinjo T."/>
            <person name="Motooka D."/>
            <person name="Nabeya D."/>
            <person name="Jung N."/>
            <person name="Uechi K."/>
            <person name="Horii T."/>
            <person name="Iida T."/>
            <person name="Fujita J."/>
            <person name="Nakamura S."/>
        </authorList>
    </citation>
    <scope>NUCLEOTIDE SEQUENCE [LARGE SCALE GENOMIC DNA]</scope>
    <source>
        <strain evidence="3 4">JCM 6370</strain>
    </source>
</reference>
<accession>A0A7I7UPU2</accession>
<keyword evidence="4" id="KW-1185">Reference proteome</keyword>
<sequence length="342" mass="37900">MSEGDTPRKSASSRTLAANRGVPNREFIHNRARMCAGPARRALRIIAMTGDIAALFDTQNGVVTTAQLLAAMGRSRLDTKIRTGELVKVWPGIYSRDEPDTGVRLAGLDLRAEEPVAICLGTAAAAYGFDTEGVVDLHVLNPDGHQLRNSDGLVVHRREGAPLGVVDGRPATMPEWTAVEVARGLRRPRALATLDAALRSGTCDARQLRVAAAQQAGRRGIVAVRELIPLARAEAESPMESEARLVMIDGGLAPTELQFEIVDRDFRTWRVDFAWPEGKLAVEYDGFDWHSDQDQFRRDRLKRAALQEVGWSVLSVVFDDVRHRPWEMLRRIETELRRTRAA</sequence>